<proteinExistence type="predicted"/>
<evidence type="ECO:0000313" key="4">
    <source>
        <dbReference type="Proteomes" id="UP000002668"/>
    </source>
</evidence>
<evidence type="ECO:0000259" key="2">
    <source>
        <dbReference type="Pfam" id="PF01266"/>
    </source>
</evidence>
<dbReference type="OrthoDB" id="498204at2759"/>
<accession>E5A8K9</accession>
<reference evidence="4" key="1">
    <citation type="journal article" date="2011" name="Nat. Commun.">
        <title>Effector diversification within compartments of the Leptosphaeria maculans genome affected by Repeat-Induced Point mutations.</title>
        <authorList>
            <person name="Rouxel T."/>
            <person name="Grandaubert J."/>
            <person name="Hane J.K."/>
            <person name="Hoede C."/>
            <person name="van de Wouw A.P."/>
            <person name="Couloux A."/>
            <person name="Dominguez V."/>
            <person name="Anthouard V."/>
            <person name="Bally P."/>
            <person name="Bourras S."/>
            <person name="Cozijnsen A.J."/>
            <person name="Ciuffetti L.M."/>
            <person name="Degrave A."/>
            <person name="Dilmaghani A."/>
            <person name="Duret L."/>
            <person name="Fudal I."/>
            <person name="Goodwin S.B."/>
            <person name="Gout L."/>
            <person name="Glaser N."/>
            <person name="Linglin J."/>
            <person name="Kema G.H.J."/>
            <person name="Lapalu N."/>
            <person name="Lawrence C.B."/>
            <person name="May K."/>
            <person name="Meyer M."/>
            <person name="Ollivier B."/>
            <person name="Poulain J."/>
            <person name="Schoch C.L."/>
            <person name="Simon A."/>
            <person name="Spatafora J.W."/>
            <person name="Stachowiak A."/>
            <person name="Turgeon B.G."/>
            <person name="Tyler B.M."/>
            <person name="Vincent D."/>
            <person name="Weissenbach J."/>
            <person name="Amselem J."/>
            <person name="Quesneville H."/>
            <person name="Oliver R.P."/>
            <person name="Wincker P."/>
            <person name="Balesdent M.-H."/>
            <person name="Howlett B.J."/>
        </authorList>
    </citation>
    <scope>NUCLEOTIDE SEQUENCE [LARGE SCALE GENOMIC DNA]</scope>
    <source>
        <strain evidence="4">JN3 / isolate v23.1.3 / race Av1-4-5-6-7-8</strain>
    </source>
</reference>
<dbReference type="GO" id="GO:0005829">
    <property type="term" value="C:cytosol"/>
    <property type="evidence" value="ECO:0007669"/>
    <property type="project" value="GOC"/>
</dbReference>
<dbReference type="Gene3D" id="3.50.50.60">
    <property type="entry name" value="FAD/NAD(P)-binding domain"/>
    <property type="match status" value="1"/>
</dbReference>
<dbReference type="GO" id="GO:0042147">
    <property type="term" value="P:retrograde transport, endosome to Golgi"/>
    <property type="evidence" value="ECO:0007669"/>
    <property type="project" value="TreeGrafter"/>
</dbReference>
<dbReference type="AlphaFoldDB" id="E5A8K9"/>
<dbReference type="VEuPathDB" id="FungiDB:LEMA_P075430.1"/>
<dbReference type="Gene3D" id="3.30.9.10">
    <property type="entry name" value="D-Amino Acid Oxidase, subunit A, domain 2"/>
    <property type="match status" value="1"/>
</dbReference>
<name>E5A8K9_LEPMJ</name>
<dbReference type="Pfam" id="PF01266">
    <property type="entry name" value="DAO"/>
    <property type="match status" value="1"/>
</dbReference>
<keyword evidence="4" id="KW-1185">Reference proteome</keyword>
<dbReference type="InParanoid" id="E5A8K9"/>
<dbReference type="STRING" id="985895.E5A8K9"/>
<dbReference type="Proteomes" id="UP000002668">
    <property type="component" value="Genome"/>
</dbReference>
<evidence type="ECO:0000313" key="3">
    <source>
        <dbReference type="EMBL" id="CBX99954.1"/>
    </source>
</evidence>
<dbReference type="GO" id="GO:0005770">
    <property type="term" value="C:late endosome"/>
    <property type="evidence" value="ECO:0007669"/>
    <property type="project" value="TreeGrafter"/>
</dbReference>
<feature type="region of interest" description="Disordered" evidence="1">
    <location>
        <begin position="117"/>
        <end position="140"/>
    </location>
</feature>
<dbReference type="RefSeq" id="XP_003843433.1">
    <property type="nucleotide sequence ID" value="XM_003843385.1"/>
</dbReference>
<protein>
    <submittedName>
        <fullName evidence="3">Similar to FAD dependent oxidoreductase superfamily</fullName>
    </submittedName>
</protein>
<dbReference type="InterPro" id="IPR036188">
    <property type="entry name" value="FAD/NAD-bd_sf"/>
</dbReference>
<evidence type="ECO:0000256" key="1">
    <source>
        <dbReference type="SAM" id="MobiDB-lite"/>
    </source>
</evidence>
<dbReference type="eggNOG" id="KOG2852">
    <property type="taxonomic scope" value="Eukaryota"/>
</dbReference>
<dbReference type="PANTHER" id="PTHR13847:SF185">
    <property type="entry name" value="FAD DEPENDENT OXIDOREDUCTASE SUPERFAMILY (AFU_ORTHOLOGUE AFUA_3G02360)"/>
    <property type="match status" value="1"/>
</dbReference>
<dbReference type="PANTHER" id="PTHR13847">
    <property type="entry name" value="SARCOSINE DEHYDROGENASE-RELATED"/>
    <property type="match status" value="1"/>
</dbReference>
<dbReference type="OMA" id="GPWTPQV"/>
<dbReference type="EMBL" id="FP929137">
    <property type="protein sequence ID" value="CBX99954.1"/>
    <property type="molecule type" value="Genomic_DNA"/>
</dbReference>
<organism evidence="4">
    <name type="scientific">Leptosphaeria maculans (strain JN3 / isolate v23.1.3 / race Av1-4-5-6-7-8)</name>
    <name type="common">Blackleg fungus</name>
    <name type="synonym">Phoma lingam</name>
    <dbReference type="NCBI Taxonomy" id="985895"/>
    <lineage>
        <taxon>Eukaryota</taxon>
        <taxon>Fungi</taxon>
        <taxon>Dikarya</taxon>
        <taxon>Ascomycota</taxon>
        <taxon>Pezizomycotina</taxon>
        <taxon>Dothideomycetes</taxon>
        <taxon>Pleosporomycetidae</taxon>
        <taxon>Pleosporales</taxon>
        <taxon>Pleosporineae</taxon>
        <taxon>Leptosphaeriaceae</taxon>
        <taxon>Plenodomus</taxon>
        <taxon>Plenodomus lingam/Leptosphaeria maculans species complex</taxon>
    </lineage>
</organism>
<sequence length="435" mass="46392">MGGEHVDESSHDGGAAETKGDSNATVILGCGIIGLCTAYFLTETGNTEPTSIHMIDSSPELFHCASGFAGGYLAADWFAPSVRSLGALSFKLHAELASTHAGRSTWGYAPSTGISLTQDSESESAVSGSGEDWLESGSSRAELVNHNRSREGQNGGPEWLRRTQDGVMEVISREGTTAQMDPLRFCRWLLERCRERGVRVHQPAKALGVVLDENGVLRGVKMGQDDEERDLPCSRIVIASGAWSPRVFSTLFPASESRIPISSLGGHSLLVRNPHFNAAEPDKEVCHAVFATDTLGFSPEWFARTGGELYLAGLNATNIPLPEVATDVKPSEKAISQLKECAKAMMLNVPGKPFEVLREGLCFRAVTSSGRPLVSRIPEDRLGGVKTKGGARGGIFIAAGHGAWGISHAPGTGLVMAELIEDRRTSAKVDALQLL</sequence>
<dbReference type="GeneID" id="13292886"/>
<dbReference type="HOGENOM" id="CLU_007884_14_1_1"/>
<feature type="domain" description="FAD dependent oxidoreductase" evidence="2">
    <location>
        <begin position="26"/>
        <end position="419"/>
    </location>
</feature>
<dbReference type="SUPFAM" id="SSF51905">
    <property type="entry name" value="FAD/NAD(P)-binding domain"/>
    <property type="match status" value="1"/>
</dbReference>
<dbReference type="InterPro" id="IPR006076">
    <property type="entry name" value="FAD-dep_OxRdtase"/>
</dbReference>
<gene>
    <name evidence="3" type="ORF">LEMA_P075430.1</name>
</gene>